<dbReference type="Pfam" id="PF08240">
    <property type="entry name" value="ADH_N"/>
    <property type="match status" value="1"/>
</dbReference>
<organism evidence="10 11">
    <name type="scientific">Flavilitoribacter nigricans (strain ATCC 23147 / DSM 23189 / NBRC 102662 / NCIMB 1420 / SS-2)</name>
    <name type="common">Lewinella nigricans</name>
    <dbReference type="NCBI Taxonomy" id="1122177"/>
    <lineage>
        <taxon>Bacteria</taxon>
        <taxon>Pseudomonadati</taxon>
        <taxon>Bacteroidota</taxon>
        <taxon>Saprospiria</taxon>
        <taxon>Saprospirales</taxon>
        <taxon>Lewinellaceae</taxon>
        <taxon>Flavilitoribacter</taxon>
    </lineage>
</organism>
<dbReference type="InterPro" id="IPR036291">
    <property type="entry name" value="NAD(P)-bd_dom_sf"/>
</dbReference>
<dbReference type="Proteomes" id="UP000223913">
    <property type="component" value="Unassembled WGS sequence"/>
</dbReference>
<evidence type="ECO:0000256" key="4">
    <source>
        <dbReference type="ARBA" id="ARBA00022723"/>
    </source>
</evidence>
<feature type="domain" description="Alcohol dehydrogenase-like C-terminal" evidence="8">
    <location>
        <begin position="192"/>
        <end position="320"/>
    </location>
</feature>
<keyword evidence="7" id="KW-0520">NAD</keyword>
<dbReference type="PANTHER" id="PTHR42940:SF3">
    <property type="entry name" value="ALCOHOL DEHYDROGENASE 1-RELATED"/>
    <property type="match status" value="1"/>
</dbReference>
<comment type="cofactor">
    <cofactor evidence="1">
        <name>Zn(2+)</name>
        <dbReference type="ChEBI" id="CHEBI:29105"/>
    </cofactor>
</comment>
<evidence type="ECO:0000256" key="6">
    <source>
        <dbReference type="ARBA" id="ARBA00023002"/>
    </source>
</evidence>
<dbReference type="GO" id="GO:0005737">
    <property type="term" value="C:cytoplasm"/>
    <property type="evidence" value="ECO:0007669"/>
    <property type="project" value="TreeGrafter"/>
</dbReference>
<dbReference type="GO" id="GO:0046872">
    <property type="term" value="F:metal ion binding"/>
    <property type="evidence" value="ECO:0007669"/>
    <property type="project" value="UniProtKB-KW"/>
</dbReference>
<keyword evidence="4" id="KW-0479">Metal-binding</keyword>
<feature type="domain" description="Alcohol dehydrogenase-like N-terminal" evidence="9">
    <location>
        <begin position="29"/>
        <end position="151"/>
    </location>
</feature>
<evidence type="ECO:0000259" key="9">
    <source>
        <dbReference type="Pfam" id="PF08240"/>
    </source>
</evidence>
<evidence type="ECO:0000256" key="1">
    <source>
        <dbReference type="ARBA" id="ARBA00001947"/>
    </source>
</evidence>
<dbReference type="InterPro" id="IPR013149">
    <property type="entry name" value="ADH-like_C"/>
</dbReference>
<accession>A0A2D0N7W8</accession>
<dbReference type="CDD" id="cd08231">
    <property type="entry name" value="MDR_TM0436_like"/>
    <property type="match status" value="1"/>
</dbReference>
<keyword evidence="11" id="KW-1185">Reference proteome</keyword>
<keyword evidence="5" id="KW-0862">Zinc</keyword>
<evidence type="ECO:0000256" key="2">
    <source>
        <dbReference type="ARBA" id="ARBA00008072"/>
    </source>
</evidence>
<name>A0A2D0N7W8_FLAN2</name>
<protein>
    <recommendedName>
        <fullName evidence="3">alcohol dehydrogenase</fullName>
        <ecNumber evidence="3">1.1.1.1</ecNumber>
    </recommendedName>
</protein>
<dbReference type="GO" id="GO:0004022">
    <property type="term" value="F:alcohol dehydrogenase (NAD+) activity"/>
    <property type="evidence" value="ECO:0007669"/>
    <property type="project" value="UniProtKB-EC"/>
</dbReference>
<dbReference type="NCBIfam" id="TIGR03366">
    <property type="entry name" value="HpnZ_proposed"/>
    <property type="match status" value="1"/>
</dbReference>
<sequence>MEHREALAMVFDEVRQPFAQQRVGLPELQPGEVTVRIDYTTICTSDLHTFYGRRGAHTPSILGHEIIGTIVAIGPGGVSDYQGATLRIGDAVTWSVYAHDHAGCMAQKGIPQKSPDLFKYGHETLDKDGSLSGGFATHCHLRAGTDIFKLPAGLNRKEAAPLNCTHATIAGALRLAGDLNRKNVLIIGAGMLGLSACAMSKEAGAERVLVLDINPDRAERALRFGADMPLDAALDAAALKEKIAEIGGIDVVIETSGVPAAMEKGMELLNIGGINVWVGAVYAQRDLAINAEKVVRNILTIKGLHNYIPADLAEAIRFLAAHHRKYPFEGLVGTDFPLSELDGAFAVANESGHYRVGIFPEHQ</sequence>
<dbReference type="InterPro" id="IPR017743">
    <property type="entry name" value="ADH_phosphonate_catab-assoc"/>
</dbReference>
<evidence type="ECO:0000259" key="8">
    <source>
        <dbReference type="Pfam" id="PF00107"/>
    </source>
</evidence>
<dbReference type="Pfam" id="PF00107">
    <property type="entry name" value="ADH_zinc_N"/>
    <property type="match status" value="1"/>
</dbReference>
<evidence type="ECO:0000256" key="7">
    <source>
        <dbReference type="ARBA" id="ARBA00023027"/>
    </source>
</evidence>
<dbReference type="InterPro" id="IPR013154">
    <property type="entry name" value="ADH-like_N"/>
</dbReference>
<comment type="similarity">
    <text evidence="2">Belongs to the zinc-containing alcohol dehydrogenase family.</text>
</comment>
<evidence type="ECO:0000313" key="10">
    <source>
        <dbReference type="EMBL" id="PHN04585.1"/>
    </source>
</evidence>
<proteinExistence type="inferred from homology"/>
<dbReference type="Gene3D" id="3.90.180.10">
    <property type="entry name" value="Medium-chain alcohol dehydrogenases, catalytic domain"/>
    <property type="match status" value="1"/>
</dbReference>
<dbReference type="PANTHER" id="PTHR42940">
    <property type="entry name" value="ALCOHOL DEHYDROGENASE 1-RELATED"/>
    <property type="match status" value="1"/>
</dbReference>
<evidence type="ECO:0000313" key="11">
    <source>
        <dbReference type="Proteomes" id="UP000223913"/>
    </source>
</evidence>
<dbReference type="SUPFAM" id="SSF50129">
    <property type="entry name" value="GroES-like"/>
    <property type="match status" value="1"/>
</dbReference>
<reference evidence="10 11" key="1">
    <citation type="submission" date="2017-10" db="EMBL/GenBank/DDBJ databases">
        <title>The draft genome sequence of Lewinella nigricans NBRC 102662.</title>
        <authorList>
            <person name="Wang K."/>
        </authorList>
    </citation>
    <scope>NUCLEOTIDE SEQUENCE [LARGE SCALE GENOMIC DNA]</scope>
    <source>
        <strain evidence="10 11">NBRC 102662</strain>
    </source>
</reference>
<dbReference type="EMBL" id="PDUD01000025">
    <property type="protein sequence ID" value="PHN04585.1"/>
    <property type="molecule type" value="Genomic_DNA"/>
</dbReference>
<dbReference type="SUPFAM" id="SSF51735">
    <property type="entry name" value="NAD(P)-binding Rossmann-fold domains"/>
    <property type="match status" value="1"/>
</dbReference>
<evidence type="ECO:0000256" key="5">
    <source>
        <dbReference type="ARBA" id="ARBA00022833"/>
    </source>
</evidence>
<gene>
    <name evidence="10" type="ORF">CRP01_21510</name>
</gene>
<keyword evidence="6" id="KW-0560">Oxidoreductase</keyword>
<dbReference type="EC" id="1.1.1.1" evidence="3"/>
<dbReference type="Gene3D" id="3.40.50.720">
    <property type="entry name" value="NAD(P)-binding Rossmann-like Domain"/>
    <property type="match status" value="1"/>
</dbReference>
<dbReference type="OrthoDB" id="9787435at2"/>
<dbReference type="AlphaFoldDB" id="A0A2D0N7W8"/>
<comment type="caution">
    <text evidence="10">The sequence shown here is derived from an EMBL/GenBank/DDBJ whole genome shotgun (WGS) entry which is preliminary data.</text>
</comment>
<dbReference type="RefSeq" id="WP_099152158.1">
    <property type="nucleotide sequence ID" value="NZ_PDUD01000025.1"/>
</dbReference>
<dbReference type="InterPro" id="IPR011032">
    <property type="entry name" value="GroES-like_sf"/>
</dbReference>
<evidence type="ECO:0000256" key="3">
    <source>
        <dbReference type="ARBA" id="ARBA00013190"/>
    </source>
</evidence>